<dbReference type="AlphaFoldDB" id="A0A314L7S2"/>
<dbReference type="Proteomes" id="UP000187609">
    <property type="component" value="Unassembled WGS sequence"/>
</dbReference>
<gene>
    <name evidence="2" type="ORF">A4A49_02259</name>
</gene>
<feature type="compositionally biased region" description="Acidic residues" evidence="1">
    <location>
        <begin position="22"/>
        <end position="41"/>
    </location>
</feature>
<comment type="caution">
    <text evidence="2">The sequence shown here is derived from an EMBL/GenBank/DDBJ whole genome shotgun (WGS) entry which is preliminary data.</text>
</comment>
<organism evidence="2 3">
    <name type="scientific">Nicotiana attenuata</name>
    <name type="common">Coyote tobacco</name>
    <dbReference type="NCBI Taxonomy" id="49451"/>
    <lineage>
        <taxon>Eukaryota</taxon>
        <taxon>Viridiplantae</taxon>
        <taxon>Streptophyta</taxon>
        <taxon>Embryophyta</taxon>
        <taxon>Tracheophyta</taxon>
        <taxon>Spermatophyta</taxon>
        <taxon>Magnoliopsida</taxon>
        <taxon>eudicotyledons</taxon>
        <taxon>Gunneridae</taxon>
        <taxon>Pentapetalae</taxon>
        <taxon>asterids</taxon>
        <taxon>lamiids</taxon>
        <taxon>Solanales</taxon>
        <taxon>Solanaceae</taxon>
        <taxon>Nicotianoideae</taxon>
        <taxon>Nicotianeae</taxon>
        <taxon>Nicotiana</taxon>
    </lineage>
</organism>
<evidence type="ECO:0000313" key="2">
    <source>
        <dbReference type="EMBL" id="OIT37666.1"/>
    </source>
</evidence>
<sequence>MQHKLKWKNMFLEKKIIGDEKDSDDEALGVEDDENGDDTAQEEVHPYLISTLREMDMNNMKNLVPYDEVADPIIDQLAGDFEWVTAIIKTTSLETNDEADIANDDPLCGSIPGLPLVGGISGIGIGGPWRMCNAQPSDIDVHKELKVVNEKLDKSYKSKLRNAPISASNMRKLKQSKKKKPRVDVLKSVLEEDKKLFCEWYGKKEKFPKNFLTGSYGWSESSGAYAVKVIDFLLTDTPLDQLNDK</sequence>
<name>A0A314L7S2_NICAT</name>
<protein>
    <submittedName>
        <fullName evidence="2">Uncharacterized protein</fullName>
    </submittedName>
</protein>
<dbReference type="Gramene" id="OIT37666">
    <property type="protein sequence ID" value="OIT37666"/>
    <property type="gene ID" value="A4A49_02259"/>
</dbReference>
<reference evidence="2" key="1">
    <citation type="submission" date="2016-11" db="EMBL/GenBank/DDBJ databases">
        <title>The genome of Nicotiana attenuata.</title>
        <authorList>
            <person name="Xu S."/>
            <person name="Brockmoeller T."/>
            <person name="Gaquerel E."/>
            <person name="Navarro A."/>
            <person name="Kuhl H."/>
            <person name="Gase K."/>
            <person name="Ling Z."/>
            <person name="Zhou W."/>
            <person name="Kreitzer C."/>
            <person name="Stanke M."/>
            <person name="Tang H."/>
            <person name="Lyons E."/>
            <person name="Pandey P."/>
            <person name="Pandey S.P."/>
            <person name="Timmermann B."/>
            <person name="Baldwin I.T."/>
        </authorList>
    </citation>
    <scope>NUCLEOTIDE SEQUENCE [LARGE SCALE GENOMIC DNA]</scope>
    <source>
        <strain evidence="2">UT</strain>
    </source>
</reference>
<feature type="region of interest" description="Disordered" evidence="1">
    <location>
        <begin position="22"/>
        <end position="42"/>
    </location>
</feature>
<evidence type="ECO:0000256" key="1">
    <source>
        <dbReference type="SAM" id="MobiDB-lite"/>
    </source>
</evidence>
<dbReference type="EMBL" id="MJEQ01000284">
    <property type="protein sequence ID" value="OIT37666.1"/>
    <property type="molecule type" value="Genomic_DNA"/>
</dbReference>
<evidence type="ECO:0000313" key="3">
    <source>
        <dbReference type="Proteomes" id="UP000187609"/>
    </source>
</evidence>
<accession>A0A314L7S2</accession>
<proteinExistence type="predicted"/>
<keyword evidence="3" id="KW-1185">Reference proteome</keyword>